<evidence type="ECO:0000313" key="6">
    <source>
        <dbReference type="Proteomes" id="UP000267027"/>
    </source>
</evidence>
<gene>
    <name evidence="5" type="ORF">ACOC_LOCUS8122</name>
</gene>
<reference evidence="7" key="1">
    <citation type="submission" date="2017-02" db="UniProtKB">
        <authorList>
            <consortium name="WormBaseParasite"/>
        </authorList>
    </citation>
    <scope>IDENTIFICATION</scope>
</reference>
<keyword evidence="6" id="KW-1185">Reference proteome</keyword>
<protein>
    <submittedName>
        <fullName evidence="7">Tubulin domain-containing protein</fullName>
    </submittedName>
</protein>
<dbReference type="WBParaSite" id="ACOC_0000812101-mRNA-1">
    <property type="protein sequence ID" value="ACOC_0000812101-mRNA-1"/>
    <property type="gene ID" value="ACOC_0000812101"/>
</dbReference>
<evidence type="ECO:0000256" key="4">
    <source>
        <dbReference type="ARBA" id="ARBA00023134"/>
    </source>
</evidence>
<dbReference type="Proteomes" id="UP000267027">
    <property type="component" value="Unassembled WGS sequence"/>
</dbReference>
<dbReference type="GO" id="GO:0005874">
    <property type="term" value="C:microtubule"/>
    <property type="evidence" value="ECO:0007669"/>
    <property type="project" value="UniProtKB-KW"/>
</dbReference>
<keyword evidence="4" id="KW-0342">GTP-binding</keyword>
<dbReference type="SUPFAM" id="SSF52490">
    <property type="entry name" value="Tubulin nucleotide-binding domain-like"/>
    <property type="match status" value="1"/>
</dbReference>
<evidence type="ECO:0000313" key="7">
    <source>
        <dbReference type="WBParaSite" id="ACOC_0000812101-mRNA-1"/>
    </source>
</evidence>
<name>A0A0R3PRI6_ANGCS</name>
<comment type="similarity">
    <text evidence="1">Belongs to the tubulin family.</text>
</comment>
<dbReference type="AlphaFoldDB" id="A0A0R3PRI6"/>
<evidence type="ECO:0000256" key="1">
    <source>
        <dbReference type="ARBA" id="ARBA00009636"/>
    </source>
</evidence>
<dbReference type="STRING" id="334426.A0A0R3PRI6"/>
<accession>A0A0R3PRI6</accession>
<dbReference type="GO" id="GO:0007017">
    <property type="term" value="P:microtubule-based process"/>
    <property type="evidence" value="ECO:0007669"/>
    <property type="project" value="InterPro"/>
</dbReference>
<dbReference type="EMBL" id="UYYA01004117">
    <property type="protein sequence ID" value="VDM59707.1"/>
    <property type="molecule type" value="Genomic_DNA"/>
</dbReference>
<evidence type="ECO:0000256" key="3">
    <source>
        <dbReference type="ARBA" id="ARBA00022741"/>
    </source>
</evidence>
<dbReference type="PANTHER" id="PTHR11588">
    <property type="entry name" value="TUBULIN"/>
    <property type="match status" value="1"/>
</dbReference>
<evidence type="ECO:0000313" key="5">
    <source>
        <dbReference type="EMBL" id="VDM59707.1"/>
    </source>
</evidence>
<evidence type="ECO:0000256" key="2">
    <source>
        <dbReference type="ARBA" id="ARBA00022701"/>
    </source>
</evidence>
<dbReference type="Gene3D" id="3.40.50.1440">
    <property type="entry name" value="Tubulin/FtsZ, GTPase domain"/>
    <property type="match status" value="1"/>
</dbReference>
<organism evidence="7">
    <name type="scientific">Angiostrongylus costaricensis</name>
    <name type="common">Nematode worm</name>
    <dbReference type="NCBI Taxonomy" id="334426"/>
    <lineage>
        <taxon>Eukaryota</taxon>
        <taxon>Metazoa</taxon>
        <taxon>Ecdysozoa</taxon>
        <taxon>Nematoda</taxon>
        <taxon>Chromadorea</taxon>
        <taxon>Rhabditida</taxon>
        <taxon>Rhabditina</taxon>
        <taxon>Rhabditomorpha</taxon>
        <taxon>Strongyloidea</taxon>
        <taxon>Metastrongylidae</taxon>
        <taxon>Angiostrongylus</taxon>
    </lineage>
</organism>
<reference evidence="5 6" key="2">
    <citation type="submission" date="2018-11" db="EMBL/GenBank/DDBJ databases">
        <authorList>
            <consortium name="Pathogen Informatics"/>
        </authorList>
    </citation>
    <scope>NUCLEOTIDE SEQUENCE [LARGE SCALE GENOMIC DNA]</scope>
    <source>
        <strain evidence="5 6">Costa Rica</strain>
    </source>
</reference>
<dbReference type="OrthoDB" id="5803208at2759"/>
<keyword evidence="2" id="KW-0493">Microtubule</keyword>
<proteinExistence type="inferred from homology"/>
<dbReference type="PRINTS" id="PR01161">
    <property type="entry name" value="TUBULIN"/>
</dbReference>
<dbReference type="InterPro" id="IPR036525">
    <property type="entry name" value="Tubulin/FtsZ_GTPase_sf"/>
</dbReference>
<dbReference type="InterPro" id="IPR000217">
    <property type="entry name" value="Tubulin"/>
</dbReference>
<keyword evidence="3" id="KW-0547">Nucleotide-binding</keyword>
<sequence length="104" mass="11882">MESLFVEYGKKSKLVFCIYPAPQTSFYSEKADDDPLIHDPFMQASTAMVEPYNSMLTTHTTVEHVDCSLIVDNEAMYDICRTNLDLTKPTYTNLNRLIAQVRPP</sequence>
<dbReference type="GO" id="GO:0005525">
    <property type="term" value="F:GTP binding"/>
    <property type="evidence" value="ECO:0007669"/>
    <property type="project" value="UniProtKB-KW"/>
</dbReference>